<dbReference type="Gramene" id="OPUNC09G05470.1">
    <property type="protein sequence ID" value="OPUNC09G05470.1"/>
    <property type="gene ID" value="OPUNC09G05470"/>
</dbReference>
<feature type="compositionally biased region" description="Basic and acidic residues" evidence="1">
    <location>
        <begin position="75"/>
        <end position="87"/>
    </location>
</feature>
<sequence length="87" mass="9140">MDAAIKEVMAEDMHSTNATATEQAVVEDGTEAEANTILGLATKVLEMVAEAKALEATAEGDVSGDPEAMTPEEASPEKHVPNFKEHS</sequence>
<evidence type="ECO:0000313" key="2">
    <source>
        <dbReference type="EnsemblPlants" id="OPUNC09G05470.1"/>
    </source>
</evidence>
<evidence type="ECO:0000256" key="1">
    <source>
        <dbReference type="SAM" id="MobiDB-lite"/>
    </source>
</evidence>
<dbReference type="Proteomes" id="UP000026962">
    <property type="component" value="Chromosome 9"/>
</dbReference>
<feature type="region of interest" description="Disordered" evidence="1">
    <location>
        <begin position="56"/>
        <end position="87"/>
    </location>
</feature>
<dbReference type="AlphaFoldDB" id="A0A0E0M018"/>
<reference evidence="2" key="1">
    <citation type="submission" date="2015-04" db="UniProtKB">
        <authorList>
            <consortium name="EnsemblPlants"/>
        </authorList>
    </citation>
    <scope>IDENTIFICATION</scope>
</reference>
<organism evidence="2">
    <name type="scientific">Oryza punctata</name>
    <name type="common">Red rice</name>
    <dbReference type="NCBI Taxonomy" id="4537"/>
    <lineage>
        <taxon>Eukaryota</taxon>
        <taxon>Viridiplantae</taxon>
        <taxon>Streptophyta</taxon>
        <taxon>Embryophyta</taxon>
        <taxon>Tracheophyta</taxon>
        <taxon>Spermatophyta</taxon>
        <taxon>Magnoliopsida</taxon>
        <taxon>Liliopsida</taxon>
        <taxon>Poales</taxon>
        <taxon>Poaceae</taxon>
        <taxon>BOP clade</taxon>
        <taxon>Oryzoideae</taxon>
        <taxon>Oryzeae</taxon>
        <taxon>Oryzinae</taxon>
        <taxon>Oryza</taxon>
    </lineage>
</organism>
<reference evidence="2" key="2">
    <citation type="submission" date="2018-05" db="EMBL/GenBank/DDBJ databases">
        <title>OpunRS2 (Oryza punctata Reference Sequence Version 2).</title>
        <authorList>
            <person name="Zhang J."/>
            <person name="Kudrna D."/>
            <person name="Lee S."/>
            <person name="Talag J."/>
            <person name="Welchert J."/>
            <person name="Wing R.A."/>
        </authorList>
    </citation>
    <scope>NUCLEOTIDE SEQUENCE [LARGE SCALE GENOMIC DNA]</scope>
</reference>
<dbReference type="EnsemblPlants" id="OPUNC09G05470.1">
    <property type="protein sequence ID" value="OPUNC09G05470.1"/>
    <property type="gene ID" value="OPUNC09G05470"/>
</dbReference>
<evidence type="ECO:0000313" key="3">
    <source>
        <dbReference type="Proteomes" id="UP000026962"/>
    </source>
</evidence>
<accession>A0A0E0M018</accession>
<proteinExistence type="predicted"/>
<keyword evidence="3" id="KW-1185">Reference proteome</keyword>
<protein>
    <submittedName>
        <fullName evidence="2">Uncharacterized protein</fullName>
    </submittedName>
</protein>
<name>A0A0E0M018_ORYPU</name>
<dbReference type="HOGENOM" id="CLU_173593_0_0_1"/>